<name>A0ABS9TX20_9MICC</name>
<dbReference type="InterPro" id="IPR013131">
    <property type="entry name" value="Mannitol_DH_N"/>
</dbReference>
<evidence type="ECO:0000259" key="8">
    <source>
        <dbReference type="Pfam" id="PF08125"/>
    </source>
</evidence>
<evidence type="ECO:0000256" key="5">
    <source>
        <dbReference type="ARBA" id="ARBA00023027"/>
    </source>
</evidence>
<dbReference type="RefSeq" id="WP_241050989.1">
    <property type="nucleotide sequence ID" value="NZ_JAKZBV010000001.1"/>
</dbReference>
<dbReference type="InterPro" id="IPR013118">
    <property type="entry name" value="Mannitol_DH_C"/>
</dbReference>
<comment type="caution">
    <text evidence="9">The sequence shown here is derived from an EMBL/GenBank/DDBJ whole genome shotgun (WGS) entry which is preliminary data.</text>
</comment>
<dbReference type="SUPFAM" id="SSF51735">
    <property type="entry name" value="NAD(P)-binding Rossmann-fold domains"/>
    <property type="match status" value="1"/>
</dbReference>
<comment type="similarity">
    <text evidence="1">Belongs to the mannitol dehydrogenase family.</text>
</comment>
<dbReference type="PANTHER" id="PTHR43362">
    <property type="entry name" value="MANNITOL DEHYDROGENASE DSF1-RELATED"/>
    <property type="match status" value="1"/>
</dbReference>
<dbReference type="Proteomes" id="UP001202922">
    <property type="component" value="Unassembled WGS sequence"/>
</dbReference>
<evidence type="ECO:0000256" key="2">
    <source>
        <dbReference type="ARBA" id="ARBA00012939"/>
    </source>
</evidence>
<proteinExistence type="inferred from homology"/>
<evidence type="ECO:0000256" key="6">
    <source>
        <dbReference type="ARBA" id="ARBA00048615"/>
    </source>
</evidence>
<evidence type="ECO:0000256" key="3">
    <source>
        <dbReference type="ARBA" id="ARBA00016219"/>
    </source>
</evidence>
<protein>
    <recommendedName>
        <fullName evidence="3">Mannitol-1-phosphate 5-dehydrogenase</fullName>
        <ecNumber evidence="2">1.1.1.17</ecNumber>
    </recommendedName>
</protein>
<dbReference type="InterPro" id="IPR050988">
    <property type="entry name" value="Mannitol_DH/Oxidoreductase"/>
</dbReference>
<dbReference type="PROSITE" id="PS00974">
    <property type="entry name" value="MANNITOL_DHGENASE"/>
    <property type="match status" value="1"/>
</dbReference>
<sequence>MAASPLPRLSAAYDGAPRLGALRPGIVHLGLGNFHRAHQAVYTRAALEAAGSGADGASDWGIIGVGSRSAAVPDAMKAQDLLYTVIEISPEGESFSIPGVHTDVFTAAGEPERVVASIGAPETRIVSLTVTENGYYYSPRTGHLAVDDPAIQRDLSEAARPSTPIGQIVRGLQSRARGHGAPITVLSCDNLADNGHHTERLVKEFASLLPEGEAAETLAFIERHVTFPSTMVDRIVPATADHYRRLVAEGCGYRDDVPVPAEPFTMWVLEDSFAAGRPAWEAGGAVFSDEVSRYEELKVRLLNGTHSLIAYLGALTGAATIPESVRQPEIEAAARAVLRDEYRPSVTAPRGVDLDAYEEELFTRWRNTALGHRTSQVGSDGSLKLRQRIPVPALAALDSGRAPHFLALTAAAYLACLAPLPGFDPGPHAAAMVDPARPMLARAAELSSSSAELASRVLGEQHLLGEELAGRDEFIARTGELLDIIRRNGALAAAAEAGKVSAG</sequence>
<feature type="domain" description="Mannitol dehydrogenase N-terminal" evidence="7">
    <location>
        <begin position="25"/>
        <end position="281"/>
    </location>
</feature>
<comment type="catalytic activity">
    <reaction evidence="6">
        <text>D-mannitol 1-phosphate + NAD(+) = beta-D-fructose 6-phosphate + NADH + H(+)</text>
        <dbReference type="Rhea" id="RHEA:19661"/>
        <dbReference type="ChEBI" id="CHEBI:15378"/>
        <dbReference type="ChEBI" id="CHEBI:57540"/>
        <dbReference type="ChEBI" id="CHEBI:57634"/>
        <dbReference type="ChEBI" id="CHEBI:57945"/>
        <dbReference type="ChEBI" id="CHEBI:61381"/>
        <dbReference type="EC" id="1.1.1.17"/>
    </reaction>
</comment>
<dbReference type="PANTHER" id="PTHR43362:SF1">
    <property type="entry name" value="MANNITOL DEHYDROGENASE 2-RELATED"/>
    <property type="match status" value="1"/>
</dbReference>
<dbReference type="InterPro" id="IPR013328">
    <property type="entry name" value="6PGD_dom2"/>
</dbReference>
<evidence type="ECO:0000313" key="9">
    <source>
        <dbReference type="EMBL" id="MCH6468915.1"/>
    </source>
</evidence>
<dbReference type="Pfam" id="PF08125">
    <property type="entry name" value="Mannitol_dh_C"/>
    <property type="match status" value="1"/>
</dbReference>
<dbReference type="EC" id="1.1.1.17" evidence="2"/>
<evidence type="ECO:0000256" key="1">
    <source>
        <dbReference type="ARBA" id="ARBA00006541"/>
    </source>
</evidence>
<dbReference type="InterPro" id="IPR000669">
    <property type="entry name" value="Mannitol_DH"/>
</dbReference>
<keyword evidence="4" id="KW-0560">Oxidoreductase</keyword>
<keyword evidence="5" id="KW-0520">NAD</keyword>
<dbReference type="InterPro" id="IPR036291">
    <property type="entry name" value="NAD(P)-bd_dom_sf"/>
</dbReference>
<evidence type="ECO:0000313" key="10">
    <source>
        <dbReference type="Proteomes" id="UP001202922"/>
    </source>
</evidence>
<dbReference type="EMBL" id="JAKZBV010000001">
    <property type="protein sequence ID" value="MCH6468915.1"/>
    <property type="molecule type" value="Genomic_DNA"/>
</dbReference>
<organism evidence="9 10">
    <name type="scientific">Sinomonas terrae</name>
    <dbReference type="NCBI Taxonomy" id="2908838"/>
    <lineage>
        <taxon>Bacteria</taxon>
        <taxon>Bacillati</taxon>
        <taxon>Actinomycetota</taxon>
        <taxon>Actinomycetes</taxon>
        <taxon>Micrococcales</taxon>
        <taxon>Micrococcaceae</taxon>
        <taxon>Sinomonas</taxon>
    </lineage>
</organism>
<dbReference type="InterPro" id="IPR023027">
    <property type="entry name" value="Mannitol_DH_CS"/>
</dbReference>
<accession>A0ABS9TX20</accession>
<keyword evidence="10" id="KW-1185">Reference proteome</keyword>
<evidence type="ECO:0000259" key="7">
    <source>
        <dbReference type="Pfam" id="PF01232"/>
    </source>
</evidence>
<evidence type="ECO:0000256" key="4">
    <source>
        <dbReference type="ARBA" id="ARBA00023002"/>
    </source>
</evidence>
<dbReference type="Gene3D" id="1.10.1040.10">
    <property type="entry name" value="N-(1-d-carboxylethyl)-l-norvaline Dehydrogenase, domain 2"/>
    <property type="match status" value="1"/>
</dbReference>
<feature type="domain" description="Mannitol dehydrogenase C-terminal" evidence="8">
    <location>
        <begin position="291"/>
        <end position="477"/>
    </location>
</feature>
<dbReference type="Gene3D" id="3.40.50.720">
    <property type="entry name" value="NAD(P)-binding Rossmann-like Domain"/>
    <property type="match status" value="1"/>
</dbReference>
<dbReference type="PRINTS" id="PR00084">
    <property type="entry name" value="MTLDHDRGNASE"/>
</dbReference>
<dbReference type="Pfam" id="PF01232">
    <property type="entry name" value="Mannitol_dh"/>
    <property type="match status" value="1"/>
</dbReference>
<gene>
    <name evidence="9" type="ORF">L0M17_02760</name>
</gene>
<dbReference type="SUPFAM" id="SSF48179">
    <property type="entry name" value="6-phosphogluconate dehydrogenase C-terminal domain-like"/>
    <property type="match status" value="1"/>
</dbReference>
<reference evidence="9 10" key="1">
    <citation type="submission" date="2022-03" db="EMBL/GenBank/DDBJ databases">
        <title>Sinomonas sp. isolated from a soil.</title>
        <authorList>
            <person name="Han J."/>
            <person name="Kim D.-U."/>
        </authorList>
    </citation>
    <scope>NUCLEOTIDE SEQUENCE [LARGE SCALE GENOMIC DNA]</scope>
    <source>
        <strain evidence="9 10">5-5</strain>
    </source>
</reference>
<dbReference type="InterPro" id="IPR008927">
    <property type="entry name" value="6-PGluconate_DH-like_C_sf"/>
</dbReference>